<dbReference type="NCBIfam" id="NF004162">
    <property type="entry name" value="PRK05627.1-5"/>
    <property type="match status" value="1"/>
</dbReference>
<reference evidence="17" key="1">
    <citation type="submission" date="2019-08" db="EMBL/GenBank/DDBJ databases">
        <title>Complete Genome Sequence of the Polysaccharide-Degrading Rumen Bacterium Pseudobutyrivibrio xylanivorans MA3014.</title>
        <authorList>
            <person name="Palevich N."/>
            <person name="Maclean P.H."/>
            <person name="Kelly W.J."/>
            <person name="Leahy S.C."/>
            <person name="Rakonjac J."/>
            <person name="Attwood G.T."/>
        </authorList>
    </citation>
    <scope>NUCLEOTIDE SEQUENCE [LARGE SCALE GENOMIC DNA]</scope>
    <source>
        <strain evidence="17">MA3014</strain>
    </source>
</reference>
<dbReference type="InterPro" id="IPR002606">
    <property type="entry name" value="Riboflavin_kinase_bac"/>
</dbReference>
<dbReference type="OrthoDB" id="9803667at2"/>
<keyword evidence="7 14" id="KW-0547">Nucleotide-binding</keyword>
<dbReference type="UniPathway" id="UPA00276">
    <property type="reaction ID" value="UER00406"/>
</dbReference>
<dbReference type="InterPro" id="IPR015864">
    <property type="entry name" value="FAD_synthase"/>
</dbReference>
<dbReference type="InterPro" id="IPR015865">
    <property type="entry name" value="Riboflavin_kinase_bac/euk"/>
</dbReference>
<dbReference type="SMART" id="SM00904">
    <property type="entry name" value="Flavokinase"/>
    <property type="match status" value="1"/>
</dbReference>
<gene>
    <name evidence="16" type="ORF">FXF36_12785</name>
</gene>
<comment type="similarity">
    <text evidence="14">Belongs to the ribF family.</text>
</comment>
<dbReference type="UniPathway" id="UPA00277">
    <property type="reaction ID" value="UER00407"/>
</dbReference>
<dbReference type="PANTHER" id="PTHR22749">
    <property type="entry name" value="RIBOFLAVIN KINASE/FMN ADENYLYLTRANSFERASE"/>
    <property type="match status" value="1"/>
</dbReference>
<evidence type="ECO:0000256" key="2">
    <source>
        <dbReference type="ARBA" id="ARBA00005201"/>
    </source>
</evidence>
<dbReference type="GO" id="GO:0003919">
    <property type="term" value="F:FMN adenylyltransferase activity"/>
    <property type="evidence" value="ECO:0007669"/>
    <property type="project" value="UniProtKB-UniRule"/>
</dbReference>
<dbReference type="SUPFAM" id="SSF82114">
    <property type="entry name" value="Riboflavin kinase-like"/>
    <property type="match status" value="1"/>
</dbReference>
<evidence type="ECO:0000256" key="8">
    <source>
        <dbReference type="ARBA" id="ARBA00022777"/>
    </source>
</evidence>
<dbReference type="EC" id="2.7.7.2" evidence="14"/>
<dbReference type="PIRSF" id="PIRSF004491">
    <property type="entry name" value="FAD_Synth"/>
    <property type="match status" value="1"/>
</dbReference>
<evidence type="ECO:0000313" key="16">
    <source>
        <dbReference type="EMBL" id="QFJ55690.1"/>
    </source>
</evidence>
<evidence type="ECO:0000256" key="13">
    <source>
        <dbReference type="ARBA" id="ARBA00049494"/>
    </source>
</evidence>
<dbReference type="GO" id="GO:0009398">
    <property type="term" value="P:FMN biosynthetic process"/>
    <property type="evidence" value="ECO:0007669"/>
    <property type="project" value="UniProtKB-UniRule"/>
</dbReference>
<keyword evidence="5 14" id="KW-0808">Transferase</keyword>
<protein>
    <recommendedName>
        <fullName evidence="14">Riboflavin biosynthesis protein</fullName>
    </recommendedName>
    <domain>
        <recommendedName>
            <fullName evidence="14">Riboflavin kinase</fullName>
            <ecNumber evidence="14">2.7.1.26</ecNumber>
        </recommendedName>
        <alternativeName>
            <fullName evidence="14">Flavokinase</fullName>
        </alternativeName>
    </domain>
    <domain>
        <recommendedName>
            <fullName evidence="14">FMN adenylyltransferase</fullName>
            <ecNumber evidence="14">2.7.7.2</ecNumber>
        </recommendedName>
        <alternativeName>
            <fullName evidence="14">FAD pyrophosphorylase</fullName>
        </alternativeName>
        <alternativeName>
            <fullName evidence="14">FAD synthase</fullName>
        </alternativeName>
    </domain>
</protein>
<keyword evidence="4 14" id="KW-0288">FMN</keyword>
<evidence type="ECO:0000256" key="7">
    <source>
        <dbReference type="ARBA" id="ARBA00022741"/>
    </source>
</evidence>
<dbReference type="PANTHER" id="PTHR22749:SF6">
    <property type="entry name" value="RIBOFLAVIN KINASE"/>
    <property type="match status" value="1"/>
</dbReference>
<dbReference type="GO" id="GO:0008531">
    <property type="term" value="F:riboflavin kinase activity"/>
    <property type="evidence" value="ECO:0007669"/>
    <property type="project" value="UniProtKB-UniRule"/>
</dbReference>
<dbReference type="GO" id="GO:0006747">
    <property type="term" value="P:FAD biosynthetic process"/>
    <property type="evidence" value="ECO:0007669"/>
    <property type="project" value="UniProtKB-UniRule"/>
</dbReference>
<accession>A0A5P6VTE4</accession>
<keyword evidence="10 14" id="KW-0067">ATP-binding</keyword>
<evidence type="ECO:0000256" key="3">
    <source>
        <dbReference type="ARBA" id="ARBA00022630"/>
    </source>
</evidence>
<organism evidence="16 17">
    <name type="scientific">Pseudobutyrivibrio xylanivorans</name>
    <dbReference type="NCBI Taxonomy" id="185007"/>
    <lineage>
        <taxon>Bacteria</taxon>
        <taxon>Bacillati</taxon>
        <taxon>Bacillota</taxon>
        <taxon>Clostridia</taxon>
        <taxon>Lachnospirales</taxon>
        <taxon>Lachnospiraceae</taxon>
        <taxon>Pseudobutyrivibrio</taxon>
    </lineage>
</organism>
<dbReference type="EC" id="2.7.1.26" evidence="14"/>
<keyword evidence="9 14" id="KW-0274">FAD</keyword>
<evidence type="ECO:0000256" key="10">
    <source>
        <dbReference type="ARBA" id="ARBA00022840"/>
    </source>
</evidence>
<evidence type="ECO:0000256" key="14">
    <source>
        <dbReference type="PIRNR" id="PIRNR004491"/>
    </source>
</evidence>
<name>A0A5P6VTE4_PSEXY</name>
<dbReference type="GO" id="GO:0005524">
    <property type="term" value="F:ATP binding"/>
    <property type="evidence" value="ECO:0007669"/>
    <property type="project" value="UniProtKB-UniRule"/>
</dbReference>
<comment type="catalytic activity">
    <reaction evidence="13 14">
        <text>FMN + ATP + H(+) = FAD + diphosphate</text>
        <dbReference type="Rhea" id="RHEA:17237"/>
        <dbReference type="ChEBI" id="CHEBI:15378"/>
        <dbReference type="ChEBI" id="CHEBI:30616"/>
        <dbReference type="ChEBI" id="CHEBI:33019"/>
        <dbReference type="ChEBI" id="CHEBI:57692"/>
        <dbReference type="ChEBI" id="CHEBI:58210"/>
        <dbReference type="EC" id="2.7.7.2"/>
    </reaction>
</comment>
<dbReference type="Gene3D" id="2.40.30.30">
    <property type="entry name" value="Riboflavin kinase-like"/>
    <property type="match status" value="1"/>
</dbReference>
<dbReference type="RefSeq" id="WP_151624698.1">
    <property type="nucleotide sequence ID" value="NZ_CP043028.1"/>
</dbReference>
<dbReference type="InterPro" id="IPR014729">
    <property type="entry name" value="Rossmann-like_a/b/a_fold"/>
</dbReference>
<keyword evidence="11" id="KW-0511">Multifunctional enzyme</keyword>
<evidence type="ECO:0000256" key="5">
    <source>
        <dbReference type="ARBA" id="ARBA00022679"/>
    </source>
</evidence>
<evidence type="ECO:0000256" key="12">
    <source>
        <dbReference type="ARBA" id="ARBA00047880"/>
    </source>
</evidence>
<sequence length="307" mass="35001">MEYLHSLFDTKISEPTAVTVGKFDGVHRGHTLLTTDIISKKQQGLKSCLITFTNSPRIALEKDNSPCLITNKERMFMLDDGGLDYLIECPFDERLMQTDAESFIRFLVENINMKYMISGSDFTFGYKGAGNVQLLTELSSKLGFEYKVIEKIQQNNRDISSTYIREELKEGHIDVVNDMLGYEYFVWGEVVHGAHLGHTIGIPTINIMPEKIKLVPKFGVYVTTIDFDGRIYHGVTNVGTKPSVSDKNIVGIETHILDYNGDLYGRYVKVTFKSFLRPEMKFESIEQLKEQMNADKITAKAYFNKQI</sequence>
<dbReference type="AlphaFoldDB" id="A0A5P6VTE4"/>
<evidence type="ECO:0000256" key="11">
    <source>
        <dbReference type="ARBA" id="ARBA00023268"/>
    </source>
</evidence>
<dbReference type="KEGG" id="pxv:FXF36_12785"/>
<comment type="pathway">
    <text evidence="1 14">Cofactor biosynthesis; FAD biosynthesis; FAD from FMN: step 1/1.</text>
</comment>
<dbReference type="CDD" id="cd02064">
    <property type="entry name" value="FAD_synthetase_N"/>
    <property type="match status" value="1"/>
</dbReference>
<comment type="catalytic activity">
    <reaction evidence="12 14">
        <text>riboflavin + ATP = FMN + ADP + H(+)</text>
        <dbReference type="Rhea" id="RHEA:14357"/>
        <dbReference type="ChEBI" id="CHEBI:15378"/>
        <dbReference type="ChEBI" id="CHEBI:30616"/>
        <dbReference type="ChEBI" id="CHEBI:57986"/>
        <dbReference type="ChEBI" id="CHEBI:58210"/>
        <dbReference type="ChEBI" id="CHEBI:456216"/>
        <dbReference type="EC" id="2.7.1.26"/>
    </reaction>
</comment>
<dbReference type="InterPro" id="IPR023468">
    <property type="entry name" value="Riboflavin_kinase"/>
</dbReference>
<evidence type="ECO:0000256" key="9">
    <source>
        <dbReference type="ARBA" id="ARBA00022827"/>
    </source>
</evidence>
<dbReference type="GO" id="GO:0009231">
    <property type="term" value="P:riboflavin biosynthetic process"/>
    <property type="evidence" value="ECO:0007669"/>
    <property type="project" value="InterPro"/>
</dbReference>
<dbReference type="Pfam" id="PF06574">
    <property type="entry name" value="FAD_syn"/>
    <property type="match status" value="1"/>
</dbReference>
<dbReference type="Proteomes" id="UP000327030">
    <property type="component" value="Chromosome 1"/>
</dbReference>
<feature type="domain" description="Riboflavin kinase" evidence="15">
    <location>
        <begin position="179"/>
        <end position="304"/>
    </location>
</feature>
<evidence type="ECO:0000256" key="1">
    <source>
        <dbReference type="ARBA" id="ARBA00004726"/>
    </source>
</evidence>
<dbReference type="InterPro" id="IPR023465">
    <property type="entry name" value="Riboflavin_kinase_dom_sf"/>
</dbReference>
<proteinExistence type="inferred from homology"/>
<dbReference type="EMBL" id="CP043028">
    <property type="protein sequence ID" value="QFJ55690.1"/>
    <property type="molecule type" value="Genomic_DNA"/>
</dbReference>
<dbReference type="Gene3D" id="3.40.50.620">
    <property type="entry name" value="HUPs"/>
    <property type="match status" value="1"/>
</dbReference>
<evidence type="ECO:0000256" key="6">
    <source>
        <dbReference type="ARBA" id="ARBA00022695"/>
    </source>
</evidence>
<dbReference type="NCBIfam" id="TIGR00083">
    <property type="entry name" value="ribF"/>
    <property type="match status" value="1"/>
</dbReference>
<evidence type="ECO:0000256" key="4">
    <source>
        <dbReference type="ARBA" id="ARBA00022643"/>
    </source>
</evidence>
<evidence type="ECO:0000313" key="17">
    <source>
        <dbReference type="Proteomes" id="UP000327030"/>
    </source>
</evidence>
<keyword evidence="6 14" id="KW-0548">Nucleotidyltransferase</keyword>
<keyword evidence="8 14" id="KW-0418">Kinase</keyword>
<dbReference type="Pfam" id="PF01687">
    <property type="entry name" value="Flavokinase"/>
    <property type="match status" value="1"/>
</dbReference>
<evidence type="ECO:0000259" key="15">
    <source>
        <dbReference type="SMART" id="SM00904"/>
    </source>
</evidence>
<dbReference type="SUPFAM" id="SSF52374">
    <property type="entry name" value="Nucleotidylyl transferase"/>
    <property type="match status" value="1"/>
</dbReference>
<keyword evidence="3 14" id="KW-0285">Flavoprotein</keyword>
<comment type="pathway">
    <text evidence="2 14">Cofactor biosynthesis; FMN biosynthesis; FMN from riboflavin (ATP route): step 1/1.</text>
</comment>